<accession>U5N9Q2</accession>
<organism evidence="1 2">
    <name type="scientific">Candidatus Symbiobacter mobilis CR</name>
    <dbReference type="NCBI Taxonomy" id="946483"/>
    <lineage>
        <taxon>Bacteria</taxon>
        <taxon>Pseudomonadati</taxon>
        <taxon>Pseudomonadota</taxon>
        <taxon>Betaproteobacteria</taxon>
        <taxon>Burkholderiales</taxon>
        <taxon>Comamonadaceae</taxon>
    </lineage>
</organism>
<reference evidence="1 2" key="1">
    <citation type="journal article" date="2013" name="Genome Biol.">
        <title>Genomic analysis reveals key aspects of prokaryotic symbiosis in the phototrophic consortium "Chlorochromatium aggregatum".</title>
        <authorList>
            <person name="Liu Z."/>
            <person name="Muller J."/>
            <person name="Li T."/>
            <person name="Alvey R.M."/>
            <person name="Vogl K."/>
            <person name="Frigaard N.U."/>
            <person name="Rockwell N.C."/>
            <person name="Boyd E.S."/>
            <person name="Tomsho L.P."/>
            <person name="Schuster S.C."/>
            <person name="Henke P."/>
            <person name="Rohde M."/>
            <person name="Overmann J."/>
            <person name="Bryant D.A."/>
        </authorList>
    </citation>
    <scope>NUCLEOTIDE SEQUENCE [LARGE SCALE GENOMIC DNA]</scope>
    <source>
        <strain evidence="1">CR</strain>
    </source>
</reference>
<gene>
    <name evidence="1" type="ORF">Cenrod_1969</name>
</gene>
<dbReference type="Proteomes" id="UP000017184">
    <property type="component" value="Chromosome"/>
</dbReference>
<dbReference type="AlphaFoldDB" id="U5N9Q2"/>
<protein>
    <submittedName>
        <fullName evidence="1">Uncharacterized protein</fullName>
    </submittedName>
</protein>
<dbReference type="HOGENOM" id="CLU_2913892_0_0_4"/>
<keyword evidence="2" id="KW-1185">Reference proteome</keyword>
<name>U5N9Q2_9BURK</name>
<sequence length="61" mass="6766">MGTGKTGKSPLSIFPPPGRALEPVAVVEPYRARMTEGWPEVGCPWRMASPFGRAYFAERDR</sequence>
<evidence type="ECO:0000313" key="1">
    <source>
        <dbReference type="EMBL" id="AGX88045.1"/>
    </source>
</evidence>
<proteinExistence type="predicted"/>
<dbReference type="STRING" id="946483.Cenrod_1969"/>
<evidence type="ECO:0000313" key="2">
    <source>
        <dbReference type="Proteomes" id="UP000017184"/>
    </source>
</evidence>
<dbReference type="KEGG" id="cbx:Cenrod_1969"/>
<dbReference type="EMBL" id="CP004885">
    <property type="protein sequence ID" value="AGX88045.1"/>
    <property type="molecule type" value="Genomic_DNA"/>
</dbReference>